<comment type="catalytic activity">
    <reaction evidence="3">
        <text>2 GTP = 3',3'-c-di-GMP + 2 diphosphate</text>
        <dbReference type="Rhea" id="RHEA:24898"/>
        <dbReference type="ChEBI" id="CHEBI:33019"/>
        <dbReference type="ChEBI" id="CHEBI:37565"/>
        <dbReference type="ChEBI" id="CHEBI:58805"/>
        <dbReference type="EC" id="2.7.7.65"/>
    </reaction>
</comment>
<accession>A0A135I3F8</accession>
<name>A0A135I3F8_9GAMM</name>
<dbReference type="FunFam" id="3.30.70.270:FF:000001">
    <property type="entry name" value="Diguanylate cyclase domain protein"/>
    <property type="match status" value="1"/>
</dbReference>
<dbReference type="PROSITE" id="PS50887">
    <property type="entry name" value="GGDEF"/>
    <property type="match status" value="1"/>
</dbReference>
<comment type="cofactor">
    <cofactor evidence="1">
        <name>Mg(2+)</name>
        <dbReference type="ChEBI" id="CHEBI:18420"/>
    </cofactor>
</comment>
<dbReference type="InterPro" id="IPR000160">
    <property type="entry name" value="GGDEF_dom"/>
</dbReference>
<dbReference type="Pfam" id="PF00990">
    <property type="entry name" value="GGDEF"/>
    <property type="match status" value="1"/>
</dbReference>
<dbReference type="GO" id="GO:0043709">
    <property type="term" value="P:cell adhesion involved in single-species biofilm formation"/>
    <property type="evidence" value="ECO:0007669"/>
    <property type="project" value="TreeGrafter"/>
</dbReference>
<dbReference type="Proteomes" id="UP000070529">
    <property type="component" value="Unassembled WGS sequence"/>
</dbReference>
<dbReference type="PANTHER" id="PTHR45138:SF9">
    <property type="entry name" value="DIGUANYLATE CYCLASE DGCM-RELATED"/>
    <property type="match status" value="1"/>
</dbReference>
<dbReference type="Gene3D" id="3.30.450.40">
    <property type="match status" value="1"/>
</dbReference>
<dbReference type="InterPro" id="IPR029016">
    <property type="entry name" value="GAF-like_dom_sf"/>
</dbReference>
<dbReference type="EC" id="2.7.7.65" evidence="2"/>
<evidence type="ECO:0000256" key="3">
    <source>
        <dbReference type="ARBA" id="ARBA00034247"/>
    </source>
</evidence>
<dbReference type="RefSeq" id="WP_067419920.1">
    <property type="nucleotide sequence ID" value="NZ_LNTY01000059.1"/>
</dbReference>
<keyword evidence="6" id="KW-1185">Reference proteome</keyword>
<dbReference type="SUPFAM" id="SSF55073">
    <property type="entry name" value="Nucleotide cyclase"/>
    <property type="match status" value="1"/>
</dbReference>
<dbReference type="InterPro" id="IPR043128">
    <property type="entry name" value="Rev_trsase/Diguanyl_cyclase"/>
</dbReference>
<dbReference type="CDD" id="cd01949">
    <property type="entry name" value="GGDEF"/>
    <property type="match status" value="1"/>
</dbReference>
<dbReference type="SUPFAM" id="SSF55781">
    <property type="entry name" value="GAF domain-like"/>
    <property type="match status" value="1"/>
</dbReference>
<sequence>MNALDYSFCLKVGEAICPQEDIESFCMALGQVFTDTFPDAHCQLLIAGEGDTQWQLLAEMSVESANVYTPATSTDIQFNALLNRLLLSSELRIQSDRFHQLVRLTVRGKNYGYFVLSLAETINIDGHSLDMLSLLISGALDSHLQHEACIEEQEAHKQTEQKRVQEVCSQKGLLEQLHILHKISLRLWHTHSLDNMLHTAVYECIHALDLDRMAIFLLNTRTGLMRGTYGTDIDGSVTNEQWYCTAIHEHFHAKSTLDRRKHITINDNAPLYHDSKEIGIGWNATISLWDGDDPIGWIACDNLITGTPLKSYHGELLKLLGVTMSQHLIQRRAQDELKALNLSLEHRVTERTAQLEEANKRLNRISREDSLTMVPNRRMLDEKIEEEWRRALRHQTPVSILIVDIDHFKQYNDEYGHSLGDKCLFEVAQALSEVDRRAGTVLARFGGEEFVYLLPHCDQEGALAVADRALAAIRALKIEHKGSPVSPYVTVSIGGKSVIPEKVNGQQQLFTDADVALYEAKSKGKDQAFVL</sequence>
<dbReference type="GO" id="GO:0052621">
    <property type="term" value="F:diguanylate cyclase activity"/>
    <property type="evidence" value="ECO:0007669"/>
    <property type="project" value="UniProtKB-EC"/>
</dbReference>
<dbReference type="GO" id="GO:1902201">
    <property type="term" value="P:negative regulation of bacterial-type flagellum-dependent cell motility"/>
    <property type="evidence" value="ECO:0007669"/>
    <property type="project" value="TreeGrafter"/>
</dbReference>
<dbReference type="AlphaFoldDB" id="A0A135I3F8"/>
<dbReference type="EMBL" id="LNTY01000059">
    <property type="protein sequence ID" value="KXF79976.1"/>
    <property type="molecule type" value="Genomic_DNA"/>
</dbReference>
<dbReference type="STRING" id="294935.ATN88_12105"/>
<dbReference type="OrthoDB" id="9803824at2"/>
<dbReference type="SMART" id="SM00267">
    <property type="entry name" value="GGDEF"/>
    <property type="match status" value="1"/>
</dbReference>
<dbReference type="Gene3D" id="3.30.70.270">
    <property type="match status" value="1"/>
</dbReference>
<evidence type="ECO:0000313" key="6">
    <source>
        <dbReference type="Proteomes" id="UP000070529"/>
    </source>
</evidence>
<dbReference type="NCBIfam" id="TIGR00254">
    <property type="entry name" value="GGDEF"/>
    <property type="match status" value="1"/>
</dbReference>
<evidence type="ECO:0000256" key="1">
    <source>
        <dbReference type="ARBA" id="ARBA00001946"/>
    </source>
</evidence>
<evidence type="ECO:0000259" key="4">
    <source>
        <dbReference type="PROSITE" id="PS50887"/>
    </source>
</evidence>
<evidence type="ECO:0000313" key="5">
    <source>
        <dbReference type="EMBL" id="KXF79976.1"/>
    </source>
</evidence>
<feature type="domain" description="GGDEF" evidence="4">
    <location>
        <begin position="396"/>
        <end position="531"/>
    </location>
</feature>
<protein>
    <recommendedName>
        <fullName evidence="2">diguanylate cyclase</fullName>
        <ecNumber evidence="2">2.7.7.65</ecNumber>
    </recommendedName>
</protein>
<comment type="caution">
    <text evidence="5">The sequence shown here is derived from an EMBL/GenBank/DDBJ whole genome shotgun (WGS) entry which is preliminary data.</text>
</comment>
<evidence type="ECO:0000256" key="2">
    <source>
        <dbReference type="ARBA" id="ARBA00012528"/>
    </source>
</evidence>
<dbReference type="GO" id="GO:0005886">
    <property type="term" value="C:plasma membrane"/>
    <property type="evidence" value="ECO:0007669"/>
    <property type="project" value="TreeGrafter"/>
</dbReference>
<dbReference type="InterPro" id="IPR050469">
    <property type="entry name" value="Diguanylate_Cyclase"/>
</dbReference>
<gene>
    <name evidence="5" type="ORF">ATN88_12105</name>
</gene>
<reference evidence="5 6" key="1">
    <citation type="submission" date="2015-11" db="EMBL/GenBank/DDBJ databases">
        <title>Genomic Taxonomy of the Vibrionaceae.</title>
        <authorList>
            <person name="Gomez-Gil B."/>
            <person name="Enciso-Ibarra J."/>
        </authorList>
    </citation>
    <scope>NUCLEOTIDE SEQUENCE [LARGE SCALE GENOMIC DNA]</scope>
    <source>
        <strain evidence="5 6">CAIM 912</strain>
    </source>
</reference>
<dbReference type="InterPro" id="IPR029787">
    <property type="entry name" value="Nucleotide_cyclase"/>
</dbReference>
<proteinExistence type="predicted"/>
<organism evidence="5 6">
    <name type="scientific">Enterovibrio coralii</name>
    <dbReference type="NCBI Taxonomy" id="294935"/>
    <lineage>
        <taxon>Bacteria</taxon>
        <taxon>Pseudomonadati</taxon>
        <taxon>Pseudomonadota</taxon>
        <taxon>Gammaproteobacteria</taxon>
        <taxon>Vibrionales</taxon>
        <taxon>Vibrionaceae</taxon>
        <taxon>Enterovibrio</taxon>
    </lineage>
</organism>
<dbReference type="PANTHER" id="PTHR45138">
    <property type="entry name" value="REGULATORY COMPONENTS OF SENSORY TRANSDUCTION SYSTEM"/>
    <property type="match status" value="1"/>
</dbReference>